<dbReference type="Pfam" id="PF01370">
    <property type="entry name" value="Epimerase"/>
    <property type="match status" value="1"/>
</dbReference>
<evidence type="ECO:0000256" key="1">
    <source>
        <dbReference type="ARBA" id="ARBA00007637"/>
    </source>
</evidence>
<dbReference type="InterPro" id="IPR036291">
    <property type="entry name" value="NAD(P)-bd_dom_sf"/>
</dbReference>
<comment type="similarity">
    <text evidence="1">Belongs to the NAD(P)-dependent epimerase/dehydratase family.</text>
</comment>
<dbReference type="InterPro" id="IPR001509">
    <property type="entry name" value="Epimerase_deHydtase"/>
</dbReference>
<feature type="domain" description="NAD-dependent epimerase/dehydratase" evidence="2">
    <location>
        <begin position="3"/>
        <end position="283"/>
    </location>
</feature>
<accession>A0A7C4TRR9</accession>
<comment type="caution">
    <text evidence="3">The sequence shown here is derived from an EMBL/GenBank/DDBJ whole genome shotgun (WGS) entry which is preliminary data.</text>
</comment>
<dbReference type="PRINTS" id="PR01713">
    <property type="entry name" value="NUCEPIMERASE"/>
</dbReference>
<organism evidence="3">
    <name type="scientific">candidate division WWE3 bacterium</name>
    <dbReference type="NCBI Taxonomy" id="2053526"/>
    <lineage>
        <taxon>Bacteria</taxon>
        <taxon>Katanobacteria</taxon>
    </lineage>
</organism>
<gene>
    <name evidence="3" type="ORF">ENR63_01880</name>
</gene>
<protein>
    <submittedName>
        <fullName evidence="3">NAD-dependent epimerase/dehydratase family protein</fullName>
    </submittedName>
</protein>
<sequence>MKILVTGAAGFIGSYVSRALVWRGDSVVGIDNFNDYYPRSCKEFNINLIDLAANQQPRFKNEADSKELNIVFEKLKAYSGNNSGAAVGKFELSEIDILDYEKLENLFRTEKFDAIIHLAAMAGVPLSTKNPRLYTQVNVDGTMNLLNLAKEYNIGKFVFGSSSSVYGNRIDKKVAEEDNVMRAESPYGATKVAGEVLCHAISKVFGVKVVIARIFGPIYGPLQRPYGMLIQRAINYVHNGKKVQVYGKNGLDSAKDSTYIDDQVEGILKCLDFDTNFEVFNIGTSDPKSINDWFATIERWFGKPVSYEIVEADKGDVAASSDISKAKKSLGYEPKMSLEEGIRRQIEVFNLMPEWYKTLSEV</sequence>
<name>A0A7C4TRR9_UNCKA</name>
<reference evidence="3" key="1">
    <citation type="journal article" date="2020" name="mSystems">
        <title>Genome- and Community-Level Interaction Insights into Carbon Utilization and Element Cycling Functions of Hydrothermarchaeota in Hydrothermal Sediment.</title>
        <authorList>
            <person name="Zhou Z."/>
            <person name="Liu Y."/>
            <person name="Xu W."/>
            <person name="Pan J."/>
            <person name="Luo Z.H."/>
            <person name="Li M."/>
        </authorList>
    </citation>
    <scope>NUCLEOTIDE SEQUENCE [LARGE SCALE GENOMIC DNA]</scope>
    <source>
        <strain evidence="3">SpSt-417</strain>
    </source>
</reference>
<evidence type="ECO:0000259" key="2">
    <source>
        <dbReference type="Pfam" id="PF01370"/>
    </source>
</evidence>
<evidence type="ECO:0000313" key="3">
    <source>
        <dbReference type="EMBL" id="HGW29651.1"/>
    </source>
</evidence>
<dbReference type="Gene3D" id="3.40.50.720">
    <property type="entry name" value="NAD(P)-binding Rossmann-like Domain"/>
    <property type="match status" value="1"/>
</dbReference>
<dbReference type="PANTHER" id="PTHR43000">
    <property type="entry name" value="DTDP-D-GLUCOSE 4,6-DEHYDRATASE-RELATED"/>
    <property type="match status" value="1"/>
</dbReference>
<proteinExistence type="inferred from homology"/>
<dbReference type="SUPFAM" id="SSF51735">
    <property type="entry name" value="NAD(P)-binding Rossmann-fold domains"/>
    <property type="match status" value="1"/>
</dbReference>
<dbReference type="AlphaFoldDB" id="A0A7C4TRR9"/>
<dbReference type="EMBL" id="DSRT01000098">
    <property type="protein sequence ID" value="HGW29651.1"/>
    <property type="molecule type" value="Genomic_DNA"/>
</dbReference>